<keyword evidence="2" id="KW-1185">Reference proteome</keyword>
<gene>
    <name evidence="1" type="ORF">CEXT_72111</name>
</gene>
<dbReference type="AlphaFoldDB" id="A0AAV4VC10"/>
<evidence type="ECO:0000313" key="2">
    <source>
        <dbReference type="Proteomes" id="UP001054945"/>
    </source>
</evidence>
<proteinExistence type="predicted"/>
<dbReference type="EMBL" id="BPLR01014236">
    <property type="protein sequence ID" value="GIY67409.1"/>
    <property type="molecule type" value="Genomic_DNA"/>
</dbReference>
<feature type="non-terminal residue" evidence="1">
    <location>
        <position position="1"/>
    </location>
</feature>
<accession>A0AAV4VC10</accession>
<evidence type="ECO:0000313" key="1">
    <source>
        <dbReference type="EMBL" id="GIY67409.1"/>
    </source>
</evidence>
<organism evidence="1 2">
    <name type="scientific">Caerostris extrusa</name>
    <name type="common">Bark spider</name>
    <name type="synonym">Caerostris bankana</name>
    <dbReference type="NCBI Taxonomy" id="172846"/>
    <lineage>
        <taxon>Eukaryota</taxon>
        <taxon>Metazoa</taxon>
        <taxon>Ecdysozoa</taxon>
        <taxon>Arthropoda</taxon>
        <taxon>Chelicerata</taxon>
        <taxon>Arachnida</taxon>
        <taxon>Araneae</taxon>
        <taxon>Araneomorphae</taxon>
        <taxon>Entelegynae</taxon>
        <taxon>Araneoidea</taxon>
        <taxon>Araneidae</taxon>
        <taxon>Caerostris</taxon>
    </lineage>
</organism>
<sequence length="53" mass="5617">HIGCSPLCLSHNASYLCGLDILFQSSSHGVPLDPSNATSDVPVCWLNLQPPVI</sequence>
<reference evidence="1 2" key="1">
    <citation type="submission" date="2021-06" db="EMBL/GenBank/DDBJ databases">
        <title>Caerostris extrusa draft genome.</title>
        <authorList>
            <person name="Kono N."/>
            <person name="Arakawa K."/>
        </authorList>
    </citation>
    <scope>NUCLEOTIDE SEQUENCE [LARGE SCALE GENOMIC DNA]</scope>
</reference>
<protein>
    <submittedName>
        <fullName evidence="1">Uncharacterized protein</fullName>
    </submittedName>
</protein>
<dbReference type="Proteomes" id="UP001054945">
    <property type="component" value="Unassembled WGS sequence"/>
</dbReference>
<comment type="caution">
    <text evidence="1">The sequence shown here is derived from an EMBL/GenBank/DDBJ whole genome shotgun (WGS) entry which is preliminary data.</text>
</comment>
<name>A0AAV4VC10_CAEEX</name>